<dbReference type="HOGENOM" id="CLU_056469_1_2_2"/>
<keyword evidence="5 6" id="KW-0472">Membrane</keyword>
<dbReference type="InterPro" id="IPR051611">
    <property type="entry name" value="ECF_transporter_component"/>
</dbReference>
<reference evidence="7 8" key="1">
    <citation type="submission" date="2011-10" db="EMBL/GenBank/DDBJ databases">
        <title>The Improved High-Quality Draft genome of Methanoplanus limicola DSM 2279.</title>
        <authorList>
            <consortium name="US DOE Joint Genome Institute (JGI-PGF)"/>
            <person name="Lucas S."/>
            <person name="Copeland A."/>
            <person name="Lapidus A."/>
            <person name="Glavina del Rio T."/>
            <person name="Dalin E."/>
            <person name="Tice H."/>
            <person name="Bruce D."/>
            <person name="Goodwin L."/>
            <person name="Pitluck S."/>
            <person name="Peters L."/>
            <person name="Mikhailova N."/>
            <person name="Lu M."/>
            <person name="Kyrpides N."/>
            <person name="Mavromatis K."/>
            <person name="Ivanova N."/>
            <person name="Markowitz V."/>
            <person name="Cheng J.-F."/>
            <person name="Hugenholtz P."/>
            <person name="Woyke T."/>
            <person name="Wu D."/>
            <person name="Wirth R."/>
            <person name="Brambilla E.-M."/>
            <person name="Klenk H.-P."/>
            <person name="Eisen J.A."/>
        </authorList>
    </citation>
    <scope>NUCLEOTIDE SEQUENCE [LARGE SCALE GENOMIC DNA]</scope>
    <source>
        <strain evidence="7 8">DSM 2279</strain>
    </source>
</reference>
<evidence type="ECO:0000313" key="7">
    <source>
        <dbReference type="EMBL" id="EHQ35748.1"/>
    </source>
</evidence>
<dbReference type="GO" id="GO:0043190">
    <property type="term" value="C:ATP-binding cassette (ABC) transporter complex"/>
    <property type="evidence" value="ECO:0007669"/>
    <property type="project" value="InterPro"/>
</dbReference>
<evidence type="ECO:0000313" key="8">
    <source>
        <dbReference type="Proteomes" id="UP000005741"/>
    </source>
</evidence>
<organism evidence="7 8">
    <name type="scientific">Methanoplanus limicola DSM 2279</name>
    <dbReference type="NCBI Taxonomy" id="937775"/>
    <lineage>
        <taxon>Archaea</taxon>
        <taxon>Methanobacteriati</taxon>
        <taxon>Methanobacteriota</taxon>
        <taxon>Stenosarchaea group</taxon>
        <taxon>Methanomicrobia</taxon>
        <taxon>Methanomicrobiales</taxon>
        <taxon>Methanomicrobiaceae</taxon>
        <taxon>Methanoplanus</taxon>
    </lineage>
</organism>
<accession>H1Z469</accession>
<proteinExistence type="predicted"/>
<dbReference type="PATRIC" id="fig|937775.9.peg.1855"/>
<protein>
    <submittedName>
        <fullName evidence="7">Cobalt ABC transporter, inner membrane subunit CbiQ</fullName>
    </submittedName>
</protein>
<gene>
    <name evidence="7" type="ORF">Metlim_1647</name>
</gene>
<feature type="transmembrane region" description="Helical" evidence="6">
    <location>
        <begin position="46"/>
        <end position="63"/>
    </location>
</feature>
<dbReference type="InterPro" id="IPR003339">
    <property type="entry name" value="ABC/ECF_trnsptr_transmembrane"/>
</dbReference>
<dbReference type="NCBIfam" id="TIGR02454">
    <property type="entry name" value="ECF_T_CbiQ"/>
    <property type="match status" value="1"/>
</dbReference>
<evidence type="ECO:0000256" key="4">
    <source>
        <dbReference type="ARBA" id="ARBA00022989"/>
    </source>
</evidence>
<dbReference type="EMBL" id="CM001436">
    <property type="protein sequence ID" value="EHQ35748.1"/>
    <property type="molecule type" value="Genomic_DNA"/>
</dbReference>
<evidence type="ECO:0000256" key="2">
    <source>
        <dbReference type="ARBA" id="ARBA00022475"/>
    </source>
</evidence>
<feature type="transmembrane region" description="Helical" evidence="6">
    <location>
        <begin position="75"/>
        <end position="92"/>
    </location>
</feature>
<dbReference type="InterPro" id="IPR012809">
    <property type="entry name" value="ECF_CbiQ"/>
</dbReference>
<evidence type="ECO:0000256" key="1">
    <source>
        <dbReference type="ARBA" id="ARBA00004651"/>
    </source>
</evidence>
<dbReference type="GO" id="GO:0006824">
    <property type="term" value="P:cobalt ion transport"/>
    <property type="evidence" value="ECO:0007669"/>
    <property type="project" value="InterPro"/>
</dbReference>
<dbReference type="Proteomes" id="UP000005741">
    <property type="component" value="Chromosome"/>
</dbReference>
<feature type="transmembrane region" description="Helical" evidence="6">
    <location>
        <begin position="112"/>
        <end position="138"/>
    </location>
</feature>
<keyword evidence="8" id="KW-1185">Reference proteome</keyword>
<keyword evidence="3 6" id="KW-0812">Transmembrane</keyword>
<feature type="transmembrane region" description="Helical" evidence="6">
    <location>
        <begin position="250"/>
        <end position="271"/>
    </location>
</feature>
<dbReference type="RefSeq" id="WP_004077572.1">
    <property type="nucleotide sequence ID" value="NZ_CM001436.1"/>
</dbReference>
<name>H1Z469_9EURY</name>
<feature type="transmembrane region" description="Helical" evidence="6">
    <location>
        <begin position="21"/>
        <end position="40"/>
    </location>
</feature>
<dbReference type="InParanoid" id="H1Z469"/>
<evidence type="ECO:0000256" key="6">
    <source>
        <dbReference type="SAM" id="Phobius"/>
    </source>
</evidence>
<dbReference type="STRING" id="937775.Metlim_1647"/>
<feature type="transmembrane region" description="Helical" evidence="6">
    <location>
        <begin position="159"/>
        <end position="180"/>
    </location>
</feature>
<dbReference type="PANTHER" id="PTHR34857">
    <property type="entry name" value="SLL0384 PROTEIN"/>
    <property type="match status" value="1"/>
</dbReference>
<dbReference type="CDD" id="cd16914">
    <property type="entry name" value="EcfT"/>
    <property type="match status" value="1"/>
</dbReference>
<sequence>MIEELFNIEKMAAGTSPVHRLDSRVKIILAFSVIIAMVAYPYSRDVFYPGIAFFLIFISLWFISGLTVKSYLKRLIMVLPFGIFIIVFQIFFKNSYYGTFTPVIDLPLGIYIYAESIEFASILLVKFLICISFIILLSSTTTMQDILKGARRLGLPPEFALVIGLMIRYLFVFAEIYNKIKNVFETRCFNAFDWNLPHKYRLRVLSYAIGTLLLRSYEQGERTYLSMLCRGYSKDTYVHLKKKSLKKTELLLVAGSLLIVVLIPAVTYFVLN</sequence>
<dbReference type="AlphaFoldDB" id="H1Z469"/>
<dbReference type="PANTHER" id="PTHR34857:SF2">
    <property type="entry name" value="SLL0384 PROTEIN"/>
    <property type="match status" value="1"/>
</dbReference>
<keyword evidence="4 6" id="KW-1133">Transmembrane helix</keyword>
<keyword evidence="2" id="KW-1003">Cell membrane</keyword>
<dbReference type="Pfam" id="PF02361">
    <property type="entry name" value="CbiQ"/>
    <property type="match status" value="1"/>
</dbReference>
<comment type="subcellular location">
    <subcellularLocation>
        <location evidence="1">Cell membrane</location>
        <topology evidence="1">Multi-pass membrane protein</topology>
    </subcellularLocation>
</comment>
<dbReference type="OrthoDB" id="51610at2157"/>
<evidence type="ECO:0000256" key="3">
    <source>
        <dbReference type="ARBA" id="ARBA00022692"/>
    </source>
</evidence>
<evidence type="ECO:0000256" key="5">
    <source>
        <dbReference type="ARBA" id="ARBA00023136"/>
    </source>
</evidence>